<protein>
    <submittedName>
        <fullName evidence="7">ABC transporter ATP-binding protein</fullName>
    </submittedName>
</protein>
<dbReference type="Proteomes" id="UP000285832">
    <property type="component" value="Unassembled WGS sequence"/>
</dbReference>
<dbReference type="PANTHER" id="PTHR42855">
    <property type="entry name" value="ABC TRANSPORTER ATP-BINDING SUBUNIT"/>
    <property type="match status" value="1"/>
</dbReference>
<dbReference type="GeneID" id="77334219"/>
<dbReference type="Gene3D" id="1.10.287.380">
    <property type="entry name" value="Valyl-tRNA synthetase, C-terminal domain"/>
    <property type="match status" value="1"/>
</dbReference>
<keyword evidence="4" id="KW-0175">Coiled coil</keyword>
<dbReference type="InterPro" id="IPR032781">
    <property type="entry name" value="ABC_tran_Xtn"/>
</dbReference>
<evidence type="ECO:0000313" key="9">
    <source>
        <dbReference type="Proteomes" id="UP000260793"/>
    </source>
</evidence>
<dbReference type="Gene3D" id="3.40.50.300">
    <property type="entry name" value="P-loop containing nucleotide triphosphate hydrolases"/>
    <property type="match status" value="2"/>
</dbReference>
<dbReference type="RefSeq" id="WP_005611825.1">
    <property type="nucleotide sequence ID" value="NZ_CABKOA010000012.1"/>
</dbReference>
<organism evidence="7 9">
    <name type="scientific">[Ruminococcus] lactaris</name>
    <dbReference type="NCBI Taxonomy" id="46228"/>
    <lineage>
        <taxon>Bacteria</taxon>
        <taxon>Bacillati</taxon>
        <taxon>Bacillota</taxon>
        <taxon>Clostridia</taxon>
        <taxon>Lachnospirales</taxon>
        <taxon>Lachnospiraceae</taxon>
        <taxon>Mediterraneibacter</taxon>
    </lineage>
</organism>
<dbReference type="CDD" id="cd03221">
    <property type="entry name" value="ABCF_EF-3"/>
    <property type="match status" value="2"/>
</dbReference>
<dbReference type="PROSITE" id="PS50893">
    <property type="entry name" value="ABC_TRANSPORTER_2"/>
    <property type="match status" value="2"/>
</dbReference>
<dbReference type="EMBL" id="QRMI01000021">
    <property type="protein sequence ID" value="RHJ60652.1"/>
    <property type="molecule type" value="Genomic_DNA"/>
</dbReference>
<keyword evidence="3 7" id="KW-0067">ATP-binding</keyword>
<dbReference type="SUPFAM" id="SSF52540">
    <property type="entry name" value="P-loop containing nucleoside triphosphate hydrolases"/>
    <property type="match status" value="2"/>
</dbReference>
<dbReference type="Pfam" id="PF00005">
    <property type="entry name" value="ABC_tran"/>
    <property type="match status" value="2"/>
</dbReference>
<accession>A0A3E4LKW9</accession>
<dbReference type="Proteomes" id="UP000260793">
    <property type="component" value="Unassembled WGS sequence"/>
</dbReference>
<evidence type="ECO:0000256" key="3">
    <source>
        <dbReference type="ARBA" id="ARBA00022840"/>
    </source>
</evidence>
<evidence type="ECO:0000256" key="2">
    <source>
        <dbReference type="ARBA" id="ARBA00022741"/>
    </source>
</evidence>
<feature type="domain" description="ABC transporter" evidence="6">
    <location>
        <begin position="277"/>
        <end position="496"/>
    </location>
</feature>
<sequence>MNIINLEHINKIYGEKVIFEDASFGIQERDKIGIVGINGTGKSTLLKVIAGEEVPDSGQVIRQNGLKLAFVPQNPVFPDGADIRSYALESGTDESWQVESNLTELGITDFDQKIEQLSGGQKRRVVLAKILAGHFDVLLLDEPTNHLDQEMITWLEEYLRSYRGTVLMVTHDRYFLDRVTNRILELSHGKMYGYDADYTGFLELKAAREERELATERKRQSVLRMELEWAKRGCRARTTKQKARLERLEELKNGKAPVKDQTVELDSVETRMGKKTVELHHVSKAFGEKKILNDFDYIVLKNQRLGIIGSNGCGKSTLLKMIAGIVQPDSGTIEIGETVKIGYFAQEEKHMDDSQRVIDYVKDIAEYITTKDGRISATQLLERFLFTPDMQYAPIGKLSGGEKRRLYLLGVLAENANVLLFDEAGNNLDIPTLTILEDYLNSFTGIVITVSHDRYFLDNVVDRIFELDGKGGIRQYEGGYSDYLNAKRQQEESAAMVSKIKTGSSTGKGENKKGEETATEENKEEKASKKTWKQNRQEKVKFTYKEQREYETIDEDIAKLEEKLASIERQITANATNSVKLRELMEKQENCATELEEKEERWMYLNELAEQMGL</sequence>
<dbReference type="EMBL" id="QSQN01000030">
    <property type="protein sequence ID" value="RGK38063.1"/>
    <property type="molecule type" value="Genomic_DNA"/>
</dbReference>
<evidence type="ECO:0000313" key="7">
    <source>
        <dbReference type="EMBL" id="RGK38063.1"/>
    </source>
</evidence>
<dbReference type="GO" id="GO:0016887">
    <property type="term" value="F:ATP hydrolysis activity"/>
    <property type="evidence" value="ECO:0007669"/>
    <property type="project" value="InterPro"/>
</dbReference>
<evidence type="ECO:0000256" key="5">
    <source>
        <dbReference type="SAM" id="MobiDB-lite"/>
    </source>
</evidence>
<evidence type="ECO:0000259" key="6">
    <source>
        <dbReference type="PROSITE" id="PS50893"/>
    </source>
</evidence>
<dbReference type="InterPro" id="IPR017871">
    <property type="entry name" value="ABC_transporter-like_CS"/>
</dbReference>
<dbReference type="FunFam" id="3.40.50.300:FF:000011">
    <property type="entry name" value="Putative ABC transporter ATP-binding component"/>
    <property type="match status" value="1"/>
</dbReference>
<dbReference type="SMART" id="SM00382">
    <property type="entry name" value="AAA"/>
    <property type="match status" value="2"/>
</dbReference>
<dbReference type="GO" id="GO:0005524">
    <property type="term" value="F:ATP binding"/>
    <property type="evidence" value="ECO:0007669"/>
    <property type="project" value="UniProtKB-KW"/>
</dbReference>
<proteinExistence type="predicted"/>
<evidence type="ECO:0000256" key="4">
    <source>
        <dbReference type="SAM" id="Coils"/>
    </source>
</evidence>
<feature type="domain" description="ABC transporter" evidence="6">
    <location>
        <begin position="4"/>
        <end position="213"/>
    </location>
</feature>
<dbReference type="InterPro" id="IPR032524">
    <property type="entry name" value="ABC_tran_C"/>
</dbReference>
<dbReference type="InterPro" id="IPR027417">
    <property type="entry name" value="P-loop_NTPase"/>
</dbReference>
<dbReference type="InterPro" id="IPR051309">
    <property type="entry name" value="ABCF_ATPase"/>
</dbReference>
<dbReference type="InterPro" id="IPR003593">
    <property type="entry name" value="AAA+_ATPase"/>
</dbReference>
<reference evidence="9 10" key="1">
    <citation type="submission" date="2018-08" db="EMBL/GenBank/DDBJ databases">
        <title>A genome reference for cultivated species of the human gut microbiota.</title>
        <authorList>
            <person name="Zou Y."/>
            <person name="Xue W."/>
            <person name="Luo G."/>
        </authorList>
    </citation>
    <scope>NUCLEOTIDE SEQUENCE [LARGE SCALE GENOMIC DNA]</scope>
    <source>
        <strain evidence="8 10">AM09-9</strain>
        <strain evidence="7 9">TF11-7</strain>
    </source>
</reference>
<evidence type="ECO:0000256" key="1">
    <source>
        <dbReference type="ARBA" id="ARBA00022737"/>
    </source>
</evidence>
<dbReference type="Pfam" id="PF12848">
    <property type="entry name" value="ABC_tran_Xtn"/>
    <property type="match status" value="1"/>
</dbReference>
<dbReference type="FunFam" id="3.40.50.300:FF:000309">
    <property type="entry name" value="ABC transporter ATP-binding protein"/>
    <property type="match status" value="1"/>
</dbReference>
<keyword evidence="2" id="KW-0547">Nucleotide-binding</keyword>
<evidence type="ECO:0000313" key="8">
    <source>
        <dbReference type="EMBL" id="RHJ60652.1"/>
    </source>
</evidence>
<dbReference type="AlphaFoldDB" id="A0A3E4LKW9"/>
<keyword evidence="1" id="KW-0677">Repeat</keyword>
<feature type="compositionally biased region" description="Basic and acidic residues" evidence="5">
    <location>
        <begin position="509"/>
        <end position="528"/>
    </location>
</feature>
<evidence type="ECO:0000313" key="10">
    <source>
        <dbReference type="Proteomes" id="UP000285832"/>
    </source>
</evidence>
<comment type="caution">
    <text evidence="7">The sequence shown here is derived from an EMBL/GenBank/DDBJ whole genome shotgun (WGS) entry which is preliminary data.</text>
</comment>
<dbReference type="PROSITE" id="PS00211">
    <property type="entry name" value="ABC_TRANSPORTER_1"/>
    <property type="match status" value="1"/>
</dbReference>
<dbReference type="InterPro" id="IPR037118">
    <property type="entry name" value="Val-tRNA_synth_C_sf"/>
</dbReference>
<dbReference type="Pfam" id="PF16326">
    <property type="entry name" value="ABC_tran_CTD"/>
    <property type="match status" value="1"/>
</dbReference>
<dbReference type="GO" id="GO:0003677">
    <property type="term" value="F:DNA binding"/>
    <property type="evidence" value="ECO:0007669"/>
    <property type="project" value="InterPro"/>
</dbReference>
<dbReference type="PANTHER" id="PTHR42855:SF1">
    <property type="entry name" value="ABC TRANSPORTER DOMAIN-CONTAINING PROTEIN"/>
    <property type="match status" value="1"/>
</dbReference>
<feature type="coiled-coil region" evidence="4">
    <location>
        <begin position="550"/>
        <end position="601"/>
    </location>
</feature>
<name>A0A3E4LKW9_9FIRM</name>
<feature type="region of interest" description="Disordered" evidence="5">
    <location>
        <begin position="495"/>
        <end position="530"/>
    </location>
</feature>
<gene>
    <name evidence="8" type="ORF">DW116_09070</name>
    <name evidence="7" type="ORF">DXD17_10820</name>
</gene>
<dbReference type="InterPro" id="IPR003439">
    <property type="entry name" value="ABC_transporter-like_ATP-bd"/>
</dbReference>